<proteinExistence type="predicted"/>
<protein>
    <recommendedName>
        <fullName evidence="10">Lipoprotein</fullName>
    </recommendedName>
</protein>
<dbReference type="NCBIfam" id="NF047847">
    <property type="entry name" value="SS_mature_LptM"/>
    <property type="match status" value="1"/>
</dbReference>
<feature type="region of interest" description="Disordered" evidence="7">
    <location>
        <begin position="35"/>
        <end position="68"/>
    </location>
</feature>
<dbReference type="EMBL" id="SAWY01000019">
    <property type="protein sequence ID" value="TPH15673.1"/>
    <property type="molecule type" value="Genomic_DNA"/>
</dbReference>
<gene>
    <name evidence="8" type="ORF">EPA86_08860</name>
</gene>
<name>A0A502L133_9GAMM</name>
<reference evidence="8 9" key="1">
    <citation type="submission" date="2019-01" db="EMBL/GenBank/DDBJ databases">
        <title>Litorilituus lipolytica sp. nov., isolated from intertidal sand of the Yellow Sea in China.</title>
        <authorList>
            <person name="Liu A."/>
        </authorList>
    </citation>
    <scope>NUCLEOTIDE SEQUENCE [LARGE SCALE GENOMIC DNA]</scope>
    <source>
        <strain evidence="8 9">RZ04</strain>
    </source>
</reference>
<keyword evidence="9" id="KW-1185">Reference proteome</keyword>
<evidence type="ECO:0000256" key="3">
    <source>
        <dbReference type="ARBA" id="ARBA00023136"/>
    </source>
</evidence>
<dbReference type="RefSeq" id="WP_140603072.1">
    <property type="nucleotide sequence ID" value="NZ_SAWY01000019.1"/>
</dbReference>
<evidence type="ECO:0000313" key="9">
    <source>
        <dbReference type="Proteomes" id="UP000315303"/>
    </source>
</evidence>
<evidence type="ECO:0000256" key="1">
    <source>
        <dbReference type="ARBA" id="ARBA00004459"/>
    </source>
</evidence>
<evidence type="ECO:0000256" key="5">
    <source>
        <dbReference type="ARBA" id="ARBA00023237"/>
    </source>
</evidence>
<comment type="caution">
    <text evidence="8">The sequence shown here is derived from an EMBL/GenBank/DDBJ whole genome shotgun (WGS) entry which is preliminary data.</text>
</comment>
<keyword evidence="4" id="KW-0564">Palmitate</keyword>
<dbReference type="AlphaFoldDB" id="A0A502L133"/>
<dbReference type="PROSITE" id="PS51257">
    <property type="entry name" value="PROKAR_LIPOPROTEIN"/>
    <property type="match status" value="1"/>
</dbReference>
<feature type="compositionally biased region" description="Basic and acidic residues" evidence="7">
    <location>
        <begin position="40"/>
        <end position="57"/>
    </location>
</feature>
<comment type="subcellular location">
    <subcellularLocation>
        <location evidence="1">Cell outer membrane</location>
        <topology evidence="1">Lipid-anchor</topology>
    </subcellularLocation>
</comment>
<evidence type="ECO:0008006" key="10">
    <source>
        <dbReference type="Google" id="ProtNLM"/>
    </source>
</evidence>
<evidence type="ECO:0000256" key="7">
    <source>
        <dbReference type="SAM" id="MobiDB-lite"/>
    </source>
</evidence>
<evidence type="ECO:0000256" key="4">
    <source>
        <dbReference type="ARBA" id="ARBA00023139"/>
    </source>
</evidence>
<keyword evidence="5" id="KW-0998">Cell outer membrane</keyword>
<dbReference type="OrthoDB" id="6228589at2"/>
<accession>A0A502L133</accession>
<dbReference type="InterPro" id="IPR032831">
    <property type="entry name" value="LptM_cons"/>
</dbReference>
<evidence type="ECO:0000256" key="6">
    <source>
        <dbReference type="ARBA" id="ARBA00023288"/>
    </source>
</evidence>
<sequence>MQLTRHGSTSIAQIILCLITAVVMSACGVKGDLYQTQEPAKPEVEQTEKAQPDKEKGSQSNSPNETTN</sequence>
<keyword evidence="2" id="KW-0732">Signal</keyword>
<keyword evidence="6" id="KW-0449">Lipoprotein</keyword>
<keyword evidence="3" id="KW-0472">Membrane</keyword>
<feature type="compositionally biased region" description="Polar residues" evidence="7">
    <location>
        <begin position="58"/>
        <end position="68"/>
    </location>
</feature>
<dbReference type="Proteomes" id="UP000315303">
    <property type="component" value="Unassembled WGS sequence"/>
</dbReference>
<organism evidence="8 9">
    <name type="scientific">Litorilituus lipolyticus</name>
    <dbReference type="NCBI Taxonomy" id="2491017"/>
    <lineage>
        <taxon>Bacteria</taxon>
        <taxon>Pseudomonadati</taxon>
        <taxon>Pseudomonadota</taxon>
        <taxon>Gammaproteobacteria</taxon>
        <taxon>Alteromonadales</taxon>
        <taxon>Colwelliaceae</taxon>
        <taxon>Litorilituus</taxon>
    </lineage>
</organism>
<evidence type="ECO:0000313" key="8">
    <source>
        <dbReference type="EMBL" id="TPH15673.1"/>
    </source>
</evidence>
<evidence type="ECO:0000256" key="2">
    <source>
        <dbReference type="ARBA" id="ARBA00022729"/>
    </source>
</evidence>